<evidence type="ECO:0000259" key="19">
    <source>
        <dbReference type="Pfam" id="PF25087"/>
    </source>
</evidence>
<feature type="binding site" evidence="17">
    <location>
        <position position="237"/>
    </location>
    <ligand>
        <name>UDP-N-acetyl-alpha-D-glucosamine</name>
        <dbReference type="ChEBI" id="CHEBI:57705"/>
    </ligand>
</feature>
<comment type="pathway">
    <text evidence="17">Nucleotide-sugar biosynthesis; UDP-N-acetyl-alpha-D-glucosamine biosynthesis; N-acetyl-alpha-D-glucosamine 1-phosphate from alpha-D-glucosamine 6-phosphate (route II): step 2/2.</text>
</comment>
<sequence>MSGGQTLTAGIILAAGEGTRMHSAHPKVLHTLAGKTFLQRVMTSVTALNPELTAVVVHHQADLVAQAARSYDSQVRIVRQDSRPGTGRAVQCAVDQLDGELRHDGQVLIVASDMPLLDADTLHSLLDYHVSSGDGATVLTVNLDDPTGYGRIIRDQDGRVLRIVEQRDATGTELAVKEVNTSVYVFETDLLRQAVRGLDDSNAQGEFYLTDALETARRLGRVGAFAAPDPLKVEGVNDRVQLADLAKAHNLRVCREFMRQGVTILDPSTTWIEDDVVIQQDAVILPGCFLQGHTEIASDAVIGPYTTLIDAIIEPQAKVERSRVQETRIGARANIGPWTYLRAGNVLAEDTKAGAFVEMKKATIDHGTKVPHLSYVGDAHIGHDSNVGGGSITANYDGVHKNRTEIGSEVHVGAGNLFVAPVQVGDGVTTGAGSVIRHPVEDGAMVYSTNDQHEVPDWKPAWER</sequence>
<evidence type="ECO:0000256" key="2">
    <source>
        <dbReference type="ARBA" id="ARBA00007947"/>
    </source>
</evidence>
<feature type="binding site" evidence="17">
    <location>
        <begin position="85"/>
        <end position="86"/>
    </location>
    <ligand>
        <name>UDP-N-acetyl-alpha-D-glucosamine</name>
        <dbReference type="ChEBI" id="CHEBI:57705"/>
    </ligand>
</feature>
<keyword evidence="3 17" id="KW-0963">Cytoplasm</keyword>
<dbReference type="Gene3D" id="2.160.10.10">
    <property type="entry name" value="Hexapeptide repeat proteins"/>
    <property type="match status" value="1"/>
</dbReference>
<dbReference type="PANTHER" id="PTHR43584">
    <property type="entry name" value="NUCLEOTIDYL TRANSFERASE"/>
    <property type="match status" value="1"/>
</dbReference>
<gene>
    <name evidence="17 20" type="primary">glmU</name>
    <name evidence="20" type="ORF">JF70_06750</name>
</gene>
<dbReference type="Gene3D" id="3.90.550.10">
    <property type="entry name" value="Spore Coat Polysaccharide Biosynthesis Protein SpsA, Chain A"/>
    <property type="match status" value="1"/>
</dbReference>
<evidence type="ECO:0000256" key="9">
    <source>
        <dbReference type="ARBA" id="ARBA00022960"/>
    </source>
</evidence>
<dbReference type="UniPathway" id="UPA00113">
    <property type="reaction ID" value="UER00532"/>
</dbReference>
<evidence type="ECO:0000256" key="1">
    <source>
        <dbReference type="ARBA" id="ARBA00007707"/>
    </source>
</evidence>
<dbReference type="InterPro" id="IPR025877">
    <property type="entry name" value="MobA-like_NTP_Trfase"/>
</dbReference>
<evidence type="ECO:0000256" key="13">
    <source>
        <dbReference type="ARBA" id="ARBA00023316"/>
    </source>
</evidence>
<proteinExistence type="inferred from homology"/>
<dbReference type="UniPathway" id="UPA00973"/>
<feature type="binding site" evidence="17">
    <location>
        <position position="27"/>
    </location>
    <ligand>
        <name>UDP-N-acetyl-alpha-D-glucosamine</name>
        <dbReference type="ChEBI" id="CHEBI:57705"/>
    </ligand>
</feature>
<feature type="region of interest" description="Pyrophosphorylase" evidence="17">
    <location>
        <begin position="1"/>
        <end position="239"/>
    </location>
</feature>
<comment type="caution">
    <text evidence="20">The sequence shown here is derived from an EMBL/GenBank/DDBJ whole genome shotgun (WGS) entry which is preliminary data.</text>
</comment>
<evidence type="ECO:0000256" key="12">
    <source>
        <dbReference type="ARBA" id="ARBA00023315"/>
    </source>
</evidence>
<keyword evidence="12 17" id="KW-0012">Acyltransferase</keyword>
<feature type="binding site" evidence="17">
    <location>
        <position position="342"/>
    </location>
    <ligand>
        <name>UDP-N-acetyl-alpha-D-glucosamine</name>
        <dbReference type="ChEBI" id="CHEBI:57705"/>
    </ligand>
</feature>
<feature type="binding site" evidence="17">
    <location>
        <position position="375"/>
    </location>
    <ligand>
        <name>UDP-N-acetyl-alpha-D-glucosamine</name>
        <dbReference type="ChEBI" id="CHEBI:57705"/>
    </ligand>
</feature>
<dbReference type="InterPro" id="IPR029044">
    <property type="entry name" value="Nucleotide-diphossugar_trans"/>
</dbReference>
<dbReference type="CDD" id="cd02540">
    <property type="entry name" value="GT2_GlmU_N_bac"/>
    <property type="match status" value="1"/>
</dbReference>
<dbReference type="Pfam" id="PF25087">
    <property type="entry name" value="GMPPB_C"/>
    <property type="match status" value="1"/>
</dbReference>
<comment type="catalytic activity">
    <reaction evidence="14 17">
        <text>alpha-D-glucosamine 1-phosphate + acetyl-CoA = N-acetyl-alpha-D-glucosamine 1-phosphate + CoA + H(+)</text>
        <dbReference type="Rhea" id="RHEA:13725"/>
        <dbReference type="ChEBI" id="CHEBI:15378"/>
        <dbReference type="ChEBI" id="CHEBI:57287"/>
        <dbReference type="ChEBI" id="CHEBI:57288"/>
        <dbReference type="ChEBI" id="CHEBI:57776"/>
        <dbReference type="ChEBI" id="CHEBI:58516"/>
        <dbReference type="EC" id="2.3.1.157"/>
    </reaction>
</comment>
<dbReference type="EC" id="2.3.1.157" evidence="17"/>
<feature type="binding site" evidence="17">
    <location>
        <position position="360"/>
    </location>
    <ligand>
        <name>UDP-N-acetyl-alpha-D-glucosamine</name>
        <dbReference type="ChEBI" id="CHEBI:57705"/>
    </ligand>
</feature>
<dbReference type="InterPro" id="IPR038009">
    <property type="entry name" value="GlmU_C_LbH"/>
</dbReference>
<comment type="pathway">
    <text evidence="17">Nucleotide-sugar biosynthesis; UDP-N-acetyl-alpha-D-glucosamine biosynthesis; UDP-N-acetyl-alpha-D-glucosamine from N-acetyl-alpha-D-glucosamine 1-phosphate: step 1/1.</text>
</comment>
<accession>A0A0F4KZJ3</accession>
<feature type="region of interest" description="Linker" evidence="17">
    <location>
        <begin position="240"/>
        <end position="260"/>
    </location>
</feature>
<dbReference type="GO" id="GO:0000902">
    <property type="term" value="P:cell morphogenesis"/>
    <property type="evidence" value="ECO:0007669"/>
    <property type="project" value="UniProtKB-UniRule"/>
</dbReference>
<comment type="function">
    <text evidence="16 17">Catalyzes the last two sequential reactions in the de novo biosynthetic pathway for UDP-N-acetylglucosamine (UDP-GlcNAc). The C-terminal domain catalyzes the transfer of acetyl group from acetyl coenzyme A to glucosamine-1-phosphate (GlcN-1-P) to produce N-acetylglucosamine-1-phosphate (GlcNAc-1-P), which is converted into UDP-GlcNAc by the transfer of uridine 5-monophosphate (from uridine 5-triphosphate), a reaction catalyzed by the N-terminal domain.</text>
</comment>
<evidence type="ECO:0000313" key="20">
    <source>
        <dbReference type="EMBL" id="KJY51860.1"/>
    </source>
</evidence>
<dbReference type="Pfam" id="PF12804">
    <property type="entry name" value="NTP_transf_3"/>
    <property type="match status" value="1"/>
</dbReference>
<comment type="similarity">
    <text evidence="2 17">In the N-terminal section; belongs to the N-acetylglucosamine-1-phosphate uridyltransferase family.</text>
</comment>
<feature type="binding site" evidence="17">
    <location>
        <position position="432"/>
    </location>
    <ligand>
        <name>acetyl-CoA</name>
        <dbReference type="ChEBI" id="CHEBI:57288"/>
    </ligand>
</feature>
<feature type="binding site" evidence="17">
    <location>
        <position position="113"/>
    </location>
    <ligand>
        <name>Mg(2+)</name>
        <dbReference type="ChEBI" id="CHEBI:18420"/>
    </ligand>
</feature>
<evidence type="ECO:0000256" key="11">
    <source>
        <dbReference type="ARBA" id="ARBA00023268"/>
    </source>
</evidence>
<keyword evidence="9 17" id="KW-0133">Cell shape</keyword>
<keyword evidence="7 17" id="KW-0677">Repeat</keyword>
<dbReference type="GO" id="GO:0009245">
    <property type="term" value="P:lipid A biosynthetic process"/>
    <property type="evidence" value="ECO:0007669"/>
    <property type="project" value="UniProtKB-UniRule"/>
</dbReference>
<keyword evidence="10 17" id="KW-0573">Peptidoglycan synthesis</keyword>
<name>A0A0F4KZJ3_9BIFI</name>
<dbReference type="SUPFAM" id="SSF53448">
    <property type="entry name" value="Nucleotide-diphospho-sugar transferases"/>
    <property type="match status" value="1"/>
</dbReference>
<keyword evidence="13 17" id="KW-0961">Cell wall biogenesis/degradation</keyword>
<evidence type="ECO:0000256" key="10">
    <source>
        <dbReference type="ARBA" id="ARBA00022984"/>
    </source>
</evidence>
<dbReference type="InterPro" id="IPR056729">
    <property type="entry name" value="GMPPB_C"/>
</dbReference>
<evidence type="ECO:0000256" key="3">
    <source>
        <dbReference type="ARBA" id="ARBA00022490"/>
    </source>
</evidence>
<dbReference type="InterPro" id="IPR011004">
    <property type="entry name" value="Trimer_LpxA-like_sf"/>
</dbReference>
<keyword evidence="5 17" id="KW-0548">Nucleotidyltransferase</keyword>
<keyword evidence="8 17" id="KW-0460">Magnesium</keyword>
<reference evidence="20 21" key="1">
    <citation type="submission" date="2014-12" db="EMBL/GenBank/DDBJ databases">
        <title>Comparative genomics of the lactic acid bacteria isolated from the honey bee gut.</title>
        <authorList>
            <person name="Ellegaard K.M."/>
            <person name="Tamarit D."/>
            <person name="Javelind E."/>
            <person name="Olofsson T."/>
            <person name="Andersson S.G."/>
            <person name="Vasquez A."/>
        </authorList>
    </citation>
    <scope>NUCLEOTIDE SEQUENCE [LARGE SCALE GENOMIC DNA]</scope>
    <source>
        <strain evidence="20 21">Bin7</strain>
    </source>
</reference>
<comment type="cofactor">
    <cofactor evidence="17">
        <name>Mg(2+)</name>
        <dbReference type="ChEBI" id="CHEBI:18420"/>
    </cofactor>
    <text evidence="17">Binds 1 Mg(2+) ion per subunit.</text>
</comment>
<comment type="similarity">
    <text evidence="1 17">In the C-terminal section; belongs to the transferase hexapeptide repeat family.</text>
</comment>
<keyword evidence="6 17" id="KW-0479">Metal-binding</keyword>
<evidence type="ECO:0000256" key="6">
    <source>
        <dbReference type="ARBA" id="ARBA00022723"/>
    </source>
</evidence>
<feature type="binding site" evidence="17">
    <location>
        <position position="80"/>
    </location>
    <ligand>
        <name>UDP-N-acetyl-alpha-D-glucosamine</name>
        <dbReference type="ChEBI" id="CHEBI:57705"/>
    </ligand>
</feature>
<dbReference type="EC" id="2.7.7.23" evidence="17"/>
<dbReference type="GO" id="GO:0019134">
    <property type="term" value="F:glucosamine-1-phosphate N-acetyltransferase activity"/>
    <property type="evidence" value="ECO:0007669"/>
    <property type="project" value="UniProtKB-UniRule"/>
</dbReference>
<feature type="binding site" evidence="17">
    <location>
        <position position="180"/>
    </location>
    <ligand>
        <name>UDP-N-acetyl-alpha-D-glucosamine</name>
        <dbReference type="ChEBI" id="CHEBI:57705"/>
    </ligand>
</feature>
<evidence type="ECO:0000313" key="21">
    <source>
        <dbReference type="Proteomes" id="UP000033567"/>
    </source>
</evidence>
<organism evidence="20 21">
    <name type="scientific">Bifidobacterium mellis</name>
    <dbReference type="NCBI Taxonomy" id="1293823"/>
    <lineage>
        <taxon>Bacteria</taxon>
        <taxon>Bacillati</taxon>
        <taxon>Actinomycetota</taxon>
        <taxon>Actinomycetes</taxon>
        <taxon>Bifidobacteriales</taxon>
        <taxon>Bifidobacteriaceae</taxon>
        <taxon>Bifidobacterium</taxon>
    </lineage>
</organism>
<dbReference type="GO" id="GO:0005737">
    <property type="term" value="C:cytoplasm"/>
    <property type="evidence" value="ECO:0007669"/>
    <property type="project" value="UniProtKB-SubCell"/>
</dbReference>
<evidence type="ECO:0000256" key="14">
    <source>
        <dbReference type="ARBA" id="ARBA00048247"/>
    </source>
</evidence>
<dbReference type="InterPro" id="IPR050065">
    <property type="entry name" value="GlmU-like"/>
</dbReference>
<feature type="region of interest" description="N-acetyltransferase" evidence="17">
    <location>
        <begin position="261"/>
        <end position="464"/>
    </location>
</feature>
<feature type="active site" description="Proton acceptor" evidence="17">
    <location>
        <position position="372"/>
    </location>
</feature>
<dbReference type="SUPFAM" id="SSF51161">
    <property type="entry name" value="Trimeric LpxA-like enzymes"/>
    <property type="match status" value="1"/>
</dbReference>
<feature type="binding site" evidence="17">
    <location>
        <begin position="13"/>
        <end position="16"/>
    </location>
    <ligand>
        <name>UDP-N-acetyl-alpha-D-glucosamine</name>
        <dbReference type="ChEBI" id="CHEBI:57705"/>
    </ligand>
</feature>
<evidence type="ECO:0000256" key="15">
    <source>
        <dbReference type="ARBA" id="ARBA00048493"/>
    </source>
</evidence>
<comment type="caution">
    <text evidence="17">Lacks conserved residue(s) required for the propagation of feature annotation.</text>
</comment>
<dbReference type="Proteomes" id="UP000033567">
    <property type="component" value="Unassembled WGS sequence"/>
</dbReference>
<protein>
    <recommendedName>
        <fullName evidence="17">Bifunctional protein GlmU</fullName>
    </recommendedName>
    <domain>
        <recommendedName>
            <fullName evidence="17">UDP-N-acetylglucosamine pyrophosphorylase</fullName>
            <ecNumber evidence="17">2.7.7.23</ecNumber>
        </recommendedName>
        <alternativeName>
            <fullName evidence="17">N-acetylglucosamine-1-phosphate uridyltransferase</fullName>
        </alternativeName>
    </domain>
    <domain>
        <recommendedName>
            <fullName evidence="17">Glucosamine-1-phosphate N-acetyltransferase</fullName>
            <ecNumber evidence="17">2.3.1.157</ecNumber>
        </recommendedName>
    </domain>
</protein>
<dbReference type="PANTHER" id="PTHR43584:SF3">
    <property type="entry name" value="BIFUNCTIONAL PROTEIN GLMU"/>
    <property type="match status" value="1"/>
</dbReference>
<comment type="catalytic activity">
    <reaction evidence="15 17">
        <text>N-acetyl-alpha-D-glucosamine 1-phosphate + UTP + H(+) = UDP-N-acetyl-alpha-D-glucosamine + diphosphate</text>
        <dbReference type="Rhea" id="RHEA:13509"/>
        <dbReference type="ChEBI" id="CHEBI:15378"/>
        <dbReference type="ChEBI" id="CHEBI:33019"/>
        <dbReference type="ChEBI" id="CHEBI:46398"/>
        <dbReference type="ChEBI" id="CHEBI:57705"/>
        <dbReference type="ChEBI" id="CHEBI:57776"/>
        <dbReference type="EC" id="2.7.7.23"/>
    </reaction>
</comment>
<feature type="binding site" evidence="17">
    <location>
        <begin position="395"/>
        <end position="396"/>
    </location>
    <ligand>
        <name>acetyl-CoA</name>
        <dbReference type="ChEBI" id="CHEBI:57288"/>
    </ligand>
</feature>
<evidence type="ECO:0000256" key="8">
    <source>
        <dbReference type="ARBA" id="ARBA00022842"/>
    </source>
</evidence>
<dbReference type="CDD" id="cd03353">
    <property type="entry name" value="LbH_GlmU_C"/>
    <property type="match status" value="1"/>
</dbReference>
<dbReference type="PATRIC" id="fig|1684.5.peg.712"/>
<dbReference type="NCBIfam" id="NF010932">
    <property type="entry name" value="PRK14352.1"/>
    <property type="match status" value="1"/>
</dbReference>
<evidence type="ECO:0000259" key="18">
    <source>
        <dbReference type="Pfam" id="PF12804"/>
    </source>
</evidence>
<evidence type="ECO:0000256" key="5">
    <source>
        <dbReference type="ARBA" id="ARBA00022695"/>
    </source>
</evidence>
<comment type="pathway">
    <text evidence="17">Bacterial outer membrane biogenesis; LPS lipid A biosynthesis.</text>
</comment>
<dbReference type="InterPro" id="IPR005882">
    <property type="entry name" value="Bifunctional_GlmU"/>
</dbReference>
<feature type="domain" description="MobA-like NTP transferase" evidence="18">
    <location>
        <begin position="10"/>
        <end position="142"/>
    </location>
</feature>
<feature type="binding site" evidence="17">
    <location>
        <position position="150"/>
    </location>
    <ligand>
        <name>UDP-N-acetyl-alpha-D-glucosamine</name>
        <dbReference type="ChEBI" id="CHEBI:57705"/>
    </ligand>
</feature>
<dbReference type="HAMAP" id="MF_01631">
    <property type="entry name" value="GlmU"/>
    <property type="match status" value="1"/>
</dbReference>
<feature type="binding site" evidence="17">
    <location>
        <position position="237"/>
    </location>
    <ligand>
        <name>Mg(2+)</name>
        <dbReference type="ChEBI" id="CHEBI:18420"/>
    </ligand>
</feature>
<dbReference type="GO" id="GO:0006048">
    <property type="term" value="P:UDP-N-acetylglucosamine biosynthetic process"/>
    <property type="evidence" value="ECO:0007669"/>
    <property type="project" value="UniProtKB-UniPathway"/>
</dbReference>
<feature type="binding site" evidence="17">
    <location>
        <position position="386"/>
    </location>
    <ligand>
        <name>UDP-N-acetyl-alpha-D-glucosamine</name>
        <dbReference type="ChEBI" id="CHEBI:57705"/>
    </ligand>
</feature>
<dbReference type="NCBIfam" id="TIGR01173">
    <property type="entry name" value="glmU"/>
    <property type="match status" value="1"/>
</dbReference>
<feature type="domain" description="Mannose-1-phosphate guanyltransferase C-terminal" evidence="19">
    <location>
        <begin position="273"/>
        <end position="363"/>
    </location>
</feature>
<dbReference type="EMBL" id="JWMF01000004">
    <property type="protein sequence ID" value="KJY51860.1"/>
    <property type="molecule type" value="Genomic_DNA"/>
</dbReference>
<dbReference type="GO" id="GO:0071555">
    <property type="term" value="P:cell wall organization"/>
    <property type="evidence" value="ECO:0007669"/>
    <property type="project" value="UniProtKB-KW"/>
</dbReference>
<dbReference type="AlphaFoldDB" id="A0A0F4KZJ3"/>
<comment type="subunit">
    <text evidence="17">Homotrimer.</text>
</comment>
<comment type="subcellular location">
    <subcellularLocation>
        <location evidence="17">Cytoplasm</location>
    </subcellularLocation>
</comment>
<dbReference type="GO" id="GO:0003977">
    <property type="term" value="F:UDP-N-acetylglucosamine diphosphorylase activity"/>
    <property type="evidence" value="ECO:0007669"/>
    <property type="project" value="UniProtKB-UniRule"/>
</dbReference>
<evidence type="ECO:0000256" key="4">
    <source>
        <dbReference type="ARBA" id="ARBA00022679"/>
    </source>
</evidence>
<evidence type="ECO:0000256" key="16">
    <source>
        <dbReference type="ARBA" id="ARBA00049628"/>
    </source>
</evidence>
<dbReference type="GO" id="GO:0016020">
    <property type="term" value="C:membrane"/>
    <property type="evidence" value="ECO:0007669"/>
    <property type="project" value="GOC"/>
</dbReference>
<feature type="binding site" evidence="17">
    <location>
        <position position="165"/>
    </location>
    <ligand>
        <name>UDP-N-acetyl-alpha-D-glucosamine</name>
        <dbReference type="ChEBI" id="CHEBI:57705"/>
    </ligand>
</feature>
<dbReference type="GO" id="GO:0000287">
    <property type="term" value="F:magnesium ion binding"/>
    <property type="evidence" value="ECO:0007669"/>
    <property type="project" value="UniProtKB-UniRule"/>
</dbReference>
<evidence type="ECO:0000256" key="7">
    <source>
        <dbReference type="ARBA" id="ARBA00022737"/>
    </source>
</evidence>
<dbReference type="GO" id="GO:0009252">
    <property type="term" value="P:peptidoglycan biosynthetic process"/>
    <property type="evidence" value="ECO:0007669"/>
    <property type="project" value="UniProtKB-UniRule"/>
</dbReference>
<keyword evidence="4 17" id="KW-0808">Transferase</keyword>
<dbReference type="GO" id="GO:0008360">
    <property type="term" value="P:regulation of cell shape"/>
    <property type="evidence" value="ECO:0007669"/>
    <property type="project" value="UniProtKB-KW"/>
</dbReference>
<evidence type="ECO:0000256" key="17">
    <source>
        <dbReference type="HAMAP-Rule" id="MF_01631"/>
    </source>
</evidence>
<keyword evidence="21" id="KW-1185">Reference proteome</keyword>
<keyword evidence="11 17" id="KW-0511">Multifunctional enzyme</keyword>